<keyword evidence="1" id="KW-0547">Nucleotide-binding</keyword>
<dbReference type="SUPFAM" id="SSF52540">
    <property type="entry name" value="P-loop containing nucleoside triphosphate hydrolases"/>
    <property type="match status" value="1"/>
</dbReference>
<dbReference type="PANTHER" id="PTHR45626:SF22">
    <property type="entry name" value="DNA REPAIR PROTEIN RAD5"/>
    <property type="match status" value="1"/>
</dbReference>
<feature type="non-terminal residue" evidence="5">
    <location>
        <position position="97"/>
    </location>
</feature>
<dbReference type="GO" id="GO:0008094">
    <property type="term" value="F:ATP-dependent activity, acting on DNA"/>
    <property type="evidence" value="ECO:0007669"/>
    <property type="project" value="TreeGrafter"/>
</dbReference>
<dbReference type="Gene3D" id="3.40.50.10810">
    <property type="entry name" value="Tandem AAA-ATPase domain"/>
    <property type="match status" value="1"/>
</dbReference>
<reference evidence="5" key="1">
    <citation type="submission" date="2022-03" db="EMBL/GenBank/DDBJ databases">
        <title>A functionally conserved STORR gene fusion in Papaver species that diverged 16.8 million years ago.</title>
        <authorList>
            <person name="Catania T."/>
        </authorList>
    </citation>
    <scope>NUCLEOTIDE SEQUENCE</scope>
    <source>
        <strain evidence="5">S-191538</strain>
    </source>
</reference>
<protein>
    <recommendedName>
        <fullName evidence="4">SNF2 N-terminal domain-containing protein</fullName>
    </recommendedName>
</protein>
<keyword evidence="2" id="KW-0378">Hydrolase</keyword>
<dbReference type="InterPro" id="IPR038718">
    <property type="entry name" value="SNF2-like_sf"/>
</dbReference>
<dbReference type="EMBL" id="JAJJMA010241404">
    <property type="protein sequence ID" value="MCL7042959.1"/>
    <property type="molecule type" value="Genomic_DNA"/>
</dbReference>
<keyword evidence="3" id="KW-0067">ATP-binding</keyword>
<dbReference type="InterPro" id="IPR027417">
    <property type="entry name" value="P-loop_NTPase"/>
</dbReference>
<evidence type="ECO:0000256" key="1">
    <source>
        <dbReference type="ARBA" id="ARBA00022741"/>
    </source>
</evidence>
<name>A0AA42AWN0_PAPNU</name>
<dbReference type="InterPro" id="IPR050628">
    <property type="entry name" value="SNF2_RAD54_helicase_TF"/>
</dbReference>
<keyword evidence="6" id="KW-1185">Reference proteome</keyword>
<dbReference type="AlphaFoldDB" id="A0AA42AWN0"/>
<evidence type="ECO:0000313" key="5">
    <source>
        <dbReference type="EMBL" id="MCL7042959.1"/>
    </source>
</evidence>
<proteinExistence type="predicted"/>
<comment type="caution">
    <text evidence="5">The sequence shown here is derived from an EMBL/GenBank/DDBJ whole genome shotgun (WGS) entry which is preliminary data.</text>
</comment>
<evidence type="ECO:0000313" key="6">
    <source>
        <dbReference type="Proteomes" id="UP001177140"/>
    </source>
</evidence>
<dbReference type="Pfam" id="PF00176">
    <property type="entry name" value="SNF2-rel_dom"/>
    <property type="match status" value="1"/>
</dbReference>
<feature type="domain" description="SNF2 N-terminal" evidence="4">
    <location>
        <begin position="31"/>
        <end position="91"/>
    </location>
</feature>
<dbReference type="GO" id="GO:0006281">
    <property type="term" value="P:DNA repair"/>
    <property type="evidence" value="ECO:0007669"/>
    <property type="project" value="TreeGrafter"/>
</dbReference>
<accession>A0AA42AWN0</accession>
<dbReference type="Proteomes" id="UP001177140">
    <property type="component" value="Unassembled WGS sequence"/>
</dbReference>
<evidence type="ECO:0000259" key="4">
    <source>
        <dbReference type="Pfam" id="PF00176"/>
    </source>
</evidence>
<dbReference type="GO" id="GO:0005634">
    <property type="term" value="C:nucleus"/>
    <property type="evidence" value="ECO:0007669"/>
    <property type="project" value="TreeGrafter"/>
</dbReference>
<sequence>MSLLGQWKDEIETHSKPGTHQLYVQYGVDRTLSCSLHRVVLDEAHTIKSSRTQGAQAAFSLSSYCRWCLTGTTLQNNLEDLYSLLCFLHVEHSVIGR</sequence>
<gene>
    <name evidence="5" type="ORF">MKW94_004730</name>
</gene>
<organism evidence="5 6">
    <name type="scientific">Papaver nudicaule</name>
    <name type="common">Iceland poppy</name>
    <dbReference type="NCBI Taxonomy" id="74823"/>
    <lineage>
        <taxon>Eukaryota</taxon>
        <taxon>Viridiplantae</taxon>
        <taxon>Streptophyta</taxon>
        <taxon>Embryophyta</taxon>
        <taxon>Tracheophyta</taxon>
        <taxon>Spermatophyta</taxon>
        <taxon>Magnoliopsida</taxon>
        <taxon>Ranunculales</taxon>
        <taxon>Papaveraceae</taxon>
        <taxon>Papaveroideae</taxon>
        <taxon>Papaver</taxon>
    </lineage>
</organism>
<evidence type="ECO:0000256" key="3">
    <source>
        <dbReference type="ARBA" id="ARBA00022840"/>
    </source>
</evidence>
<dbReference type="GO" id="GO:0005524">
    <property type="term" value="F:ATP binding"/>
    <property type="evidence" value="ECO:0007669"/>
    <property type="project" value="UniProtKB-KW"/>
</dbReference>
<evidence type="ECO:0000256" key="2">
    <source>
        <dbReference type="ARBA" id="ARBA00022801"/>
    </source>
</evidence>
<dbReference type="PANTHER" id="PTHR45626">
    <property type="entry name" value="TRANSCRIPTION TERMINATION FACTOR 2-RELATED"/>
    <property type="match status" value="1"/>
</dbReference>
<dbReference type="GO" id="GO:0016787">
    <property type="term" value="F:hydrolase activity"/>
    <property type="evidence" value="ECO:0007669"/>
    <property type="project" value="UniProtKB-KW"/>
</dbReference>
<dbReference type="InterPro" id="IPR000330">
    <property type="entry name" value="SNF2_N"/>
</dbReference>